<evidence type="ECO:0000256" key="7">
    <source>
        <dbReference type="SAM" id="Phobius"/>
    </source>
</evidence>
<reference evidence="9 10" key="1">
    <citation type="submission" date="2017-02" db="EMBL/GenBank/DDBJ databases">
        <authorList>
            <person name="Peterson S.W."/>
        </authorList>
    </citation>
    <scope>NUCLEOTIDE SEQUENCE [LARGE SCALE GENOMIC DNA]</scope>
    <source>
        <strain evidence="9 10">S285</strain>
    </source>
</reference>
<proteinExistence type="predicted"/>
<feature type="transmembrane region" description="Helical" evidence="7">
    <location>
        <begin position="742"/>
        <end position="762"/>
    </location>
</feature>
<dbReference type="GO" id="GO:0005886">
    <property type="term" value="C:plasma membrane"/>
    <property type="evidence" value="ECO:0007669"/>
    <property type="project" value="UniProtKB-SubCell"/>
</dbReference>
<protein>
    <submittedName>
        <fullName evidence="9">Hopanoid biosynthesis-associated RND transporter HpnN</fullName>
    </submittedName>
</protein>
<dbReference type="SUPFAM" id="SSF82866">
    <property type="entry name" value="Multidrug efflux transporter AcrB transmembrane domain"/>
    <property type="match status" value="2"/>
</dbReference>
<dbReference type="KEGG" id="mbry:B1812_14355"/>
<feature type="transmembrane region" description="Helical" evidence="7">
    <location>
        <begin position="278"/>
        <end position="297"/>
    </location>
</feature>
<feature type="transmembrane region" description="Helical" evidence="7">
    <location>
        <begin position="304"/>
        <end position="324"/>
    </location>
</feature>
<evidence type="ECO:0000256" key="4">
    <source>
        <dbReference type="ARBA" id="ARBA00022989"/>
    </source>
</evidence>
<dbReference type="Gene3D" id="1.20.1640.10">
    <property type="entry name" value="Multidrug efflux transporter AcrB transmembrane domain"/>
    <property type="match status" value="2"/>
</dbReference>
<feature type="transmembrane region" description="Helical" evidence="7">
    <location>
        <begin position="458"/>
        <end position="478"/>
    </location>
</feature>
<evidence type="ECO:0000259" key="8">
    <source>
        <dbReference type="PROSITE" id="PS50156"/>
    </source>
</evidence>
<evidence type="ECO:0000313" key="9">
    <source>
        <dbReference type="EMBL" id="ARN82063.1"/>
    </source>
</evidence>
<dbReference type="AlphaFoldDB" id="A0A1W6MWT7"/>
<dbReference type="InterPro" id="IPR000731">
    <property type="entry name" value="SSD"/>
</dbReference>
<feature type="transmembrane region" description="Helical" evidence="7">
    <location>
        <begin position="768"/>
        <end position="792"/>
    </location>
</feature>
<feature type="compositionally biased region" description="Low complexity" evidence="6">
    <location>
        <begin position="862"/>
        <end position="875"/>
    </location>
</feature>
<evidence type="ECO:0000256" key="2">
    <source>
        <dbReference type="ARBA" id="ARBA00022475"/>
    </source>
</evidence>
<keyword evidence="10" id="KW-1185">Reference proteome</keyword>
<evidence type="ECO:0000313" key="10">
    <source>
        <dbReference type="Proteomes" id="UP000193978"/>
    </source>
</evidence>
<accession>A0A1W6MWT7</accession>
<evidence type="ECO:0000256" key="5">
    <source>
        <dbReference type="ARBA" id="ARBA00023136"/>
    </source>
</evidence>
<feature type="transmembrane region" description="Helical" evidence="7">
    <location>
        <begin position="330"/>
        <end position="352"/>
    </location>
</feature>
<dbReference type="NCBIfam" id="TIGR03480">
    <property type="entry name" value="HpnN"/>
    <property type="match status" value="1"/>
</dbReference>
<name>A0A1W6MWT7_9HYPH</name>
<dbReference type="OrthoDB" id="7518665at2"/>
<feature type="transmembrane region" description="Helical" evidence="7">
    <location>
        <begin position="21"/>
        <end position="39"/>
    </location>
</feature>
<dbReference type="PANTHER" id="PTHR33406:SF13">
    <property type="entry name" value="MEMBRANE PROTEIN YDFJ"/>
    <property type="match status" value="1"/>
</dbReference>
<comment type="subcellular location">
    <subcellularLocation>
        <location evidence="1">Cell membrane</location>
        <topology evidence="1">Multi-pass membrane protein</topology>
    </subcellularLocation>
</comment>
<evidence type="ECO:0000256" key="1">
    <source>
        <dbReference type="ARBA" id="ARBA00004651"/>
    </source>
</evidence>
<feature type="transmembrane region" description="Helical" evidence="7">
    <location>
        <begin position="804"/>
        <end position="824"/>
    </location>
</feature>
<dbReference type="PANTHER" id="PTHR33406">
    <property type="entry name" value="MEMBRANE PROTEIN MJ1562-RELATED"/>
    <property type="match status" value="1"/>
</dbReference>
<dbReference type="RefSeq" id="WP_085772187.1">
    <property type="nucleotide sequence ID" value="NZ_AP027149.1"/>
</dbReference>
<dbReference type="InterPro" id="IPR004869">
    <property type="entry name" value="MMPL_dom"/>
</dbReference>
<keyword evidence="5 7" id="KW-0472">Membrane</keyword>
<feature type="region of interest" description="Disordered" evidence="6">
    <location>
        <begin position="862"/>
        <end position="883"/>
    </location>
</feature>
<evidence type="ECO:0000256" key="6">
    <source>
        <dbReference type="SAM" id="MobiDB-lite"/>
    </source>
</evidence>
<gene>
    <name evidence="9" type="ORF">B1812_14355</name>
</gene>
<dbReference type="InterPro" id="IPR050545">
    <property type="entry name" value="Mycobact_MmpL"/>
</dbReference>
<feature type="transmembrane region" description="Helical" evidence="7">
    <location>
        <begin position="373"/>
        <end position="394"/>
    </location>
</feature>
<feature type="domain" description="SSD" evidence="8">
    <location>
        <begin position="303"/>
        <end position="429"/>
    </location>
</feature>
<dbReference type="EMBL" id="CP019948">
    <property type="protein sequence ID" value="ARN82063.1"/>
    <property type="molecule type" value="Genomic_DNA"/>
</dbReference>
<keyword evidence="2" id="KW-1003">Cell membrane</keyword>
<keyword evidence="4 7" id="KW-1133">Transmembrane helix</keyword>
<feature type="transmembrane region" description="Helical" evidence="7">
    <location>
        <begin position="836"/>
        <end position="855"/>
    </location>
</feature>
<sequence>MLQSTESAIVALVGACRRRPYLTIVVSLLVALLAGSYAYQNIAINTDTDQLISSKLPWRQHEIAFDAAFPQQDKTLLVVVDGATPELAESAAGRLAAALAKTQGRFQEVEELGAPSFFKQNGLLFLTVDELRRLTDQIIRAQPFLGALASDPTLRGLAGALRFVPEGARRDMIQLDDFATPVSSLSSAIDTLLAGRPAAFSWSELMTGTPSQARELRRFIRVRPVLDFDALQPGAAASETIRKTATELGYAPENGVSVRLTGPVAIADEEFGSLAEGATLNSVLTVAAVLLILWLALRSGRMIFAVMTSLFVGLAITSALGLAMVGALNLISVAFAVLFVGIGVDFGIQFAVRYRRERHENDDLDAALDATAAATAKPLLLAAAATAAGFYAFLPTQYIGVSELGLIAGTGMIIAYLTSVTLLPALLTVLKPPAEPKAIGFHWLAPVDRFMARHRKPILIFAALTVAAGAPLFLNLHFDYDPLNLRNTSSESISTLKDLMKDAATTPNAVNVLAPSLDQANALARRLSALPEVAETVTLQDFVPDDQDKKLAIIEDAQALLGPTLNAPDVKPAPSEDETRQALKEAAEDFLSLSGQARGEALASQVAKSLNALAEADPARRIAVERALLGGLELRLDQIRASLQAQRVTLGTLPPTLAREWTTQDGKARVEVRPKGEKQDNETLDRFTAAVLSVAPEATGGPILIQESARTIVRAFIQGATLALVSICLILLVALRRVVDMAVTIVPLLLAAVLTLELMVLFGLKLNFANIIALPLLLGVGVAFKIYYVLAWRQGETSFLASSLTRAALFSAMTTATAFASLWVSDHPGTSSMGKLLSLSLLTTLVAAVLFQPILMGPPRQATARAPASRTPSAAGVKEPADS</sequence>
<dbReference type="PROSITE" id="PS50156">
    <property type="entry name" value="SSD"/>
    <property type="match status" value="1"/>
</dbReference>
<dbReference type="Proteomes" id="UP000193978">
    <property type="component" value="Chromosome"/>
</dbReference>
<dbReference type="InterPro" id="IPR017841">
    <property type="entry name" value="Hopanoid_biosynth_HpnN"/>
</dbReference>
<feature type="transmembrane region" description="Helical" evidence="7">
    <location>
        <begin position="715"/>
        <end position="735"/>
    </location>
</feature>
<keyword evidence="3 7" id="KW-0812">Transmembrane</keyword>
<organism evidence="9 10">
    <name type="scientific">Methylocystis bryophila</name>
    <dbReference type="NCBI Taxonomy" id="655015"/>
    <lineage>
        <taxon>Bacteria</taxon>
        <taxon>Pseudomonadati</taxon>
        <taxon>Pseudomonadota</taxon>
        <taxon>Alphaproteobacteria</taxon>
        <taxon>Hyphomicrobiales</taxon>
        <taxon>Methylocystaceae</taxon>
        <taxon>Methylocystis</taxon>
    </lineage>
</organism>
<dbReference type="STRING" id="655015.B1812_14355"/>
<evidence type="ECO:0000256" key="3">
    <source>
        <dbReference type="ARBA" id="ARBA00022692"/>
    </source>
</evidence>
<dbReference type="Pfam" id="PF03176">
    <property type="entry name" value="MMPL"/>
    <property type="match status" value="2"/>
</dbReference>
<feature type="transmembrane region" description="Helical" evidence="7">
    <location>
        <begin position="406"/>
        <end position="430"/>
    </location>
</feature>